<reference evidence="1" key="1">
    <citation type="submission" date="2021-04" db="EMBL/GenBank/DDBJ databases">
        <authorList>
            <person name="Vanwijnsberghe S."/>
        </authorList>
    </citation>
    <scope>NUCLEOTIDE SEQUENCE</scope>
    <source>
        <strain evidence="1">LMG 31841</strain>
    </source>
</reference>
<protein>
    <recommendedName>
        <fullName evidence="3">DUF2783 domain-containing protein</fullName>
    </recommendedName>
</protein>
<dbReference type="AlphaFoldDB" id="A0A9N8S1K1"/>
<evidence type="ECO:0008006" key="3">
    <source>
        <dbReference type="Google" id="ProtNLM"/>
    </source>
</evidence>
<dbReference type="Pfam" id="PF10932">
    <property type="entry name" value="DUF2783"/>
    <property type="match status" value="1"/>
</dbReference>
<sequence length="68" mass="7227">MNRLNTELNLADPDAFYKKLIDTHNGLTEEESHMLNAKLVLLLANHIGDADVLGEALAIARAGVSGAG</sequence>
<dbReference type="EMBL" id="CAJQZC010000010">
    <property type="protein sequence ID" value="CAG4918190.1"/>
    <property type="molecule type" value="Genomic_DNA"/>
</dbReference>
<dbReference type="Proteomes" id="UP000789704">
    <property type="component" value="Unassembled WGS sequence"/>
</dbReference>
<dbReference type="InterPro" id="IPR021233">
    <property type="entry name" value="DUF2783"/>
</dbReference>
<gene>
    <name evidence="1" type="ORF">LMG31841_04760</name>
</gene>
<evidence type="ECO:0000313" key="2">
    <source>
        <dbReference type="Proteomes" id="UP000789704"/>
    </source>
</evidence>
<evidence type="ECO:0000313" key="1">
    <source>
        <dbReference type="EMBL" id="CAG4918190.1"/>
    </source>
</evidence>
<dbReference type="RefSeq" id="WP_228882299.1">
    <property type="nucleotide sequence ID" value="NZ_CAJQYX010000001.1"/>
</dbReference>
<name>A0A9N8S1K1_9BURK</name>
<comment type="caution">
    <text evidence="1">The sequence shown here is derived from an EMBL/GenBank/DDBJ whole genome shotgun (WGS) entry which is preliminary data.</text>
</comment>
<organism evidence="1 2">
    <name type="scientific">Paraburkholderia saeva</name>
    <dbReference type="NCBI Taxonomy" id="2777537"/>
    <lineage>
        <taxon>Bacteria</taxon>
        <taxon>Pseudomonadati</taxon>
        <taxon>Pseudomonadota</taxon>
        <taxon>Betaproteobacteria</taxon>
        <taxon>Burkholderiales</taxon>
        <taxon>Burkholderiaceae</taxon>
        <taxon>Paraburkholderia</taxon>
    </lineage>
</organism>
<keyword evidence="2" id="KW-1185">Reference proteome</keyword>
<proteinExistence type="predicted"/>
<accession>A0A9N8S1K1</accession>